<evidence type="ECO:0000313" key="4">
    <source>
        <dbReference type="Proteomes" id="UP001206925"/>
    </source>
</evidence>
<dbReference type="AlphaFoldDB" id="A0AAD5GPC2"/>
<evidence type="ECO:0000259" key="2">
    <source>
        <dbReference type="Pfam" id="PF03107"/>
    </source>
</evidence>
<accession>A0AAD5GPC2</accession>
<name>A0AAD5GPC2_AMBAR</name>
<dbReference type="PANTHER" id="PTHR32410:SF216">
    <property type="entry name" value="PHORBOL-ESTER_DAG-TYPE DOMAIN-CONTAINING PROTEIN"/>
    <property type="match status" value="1"/>
</dbReference>
<feature type="domain" description="DC1" evidence="2">
    <location>
        <begin position="73"/>
        <end position="119"/>
    </location>
</feature>
<dbReference type="Proteomes" id="UP001206925">
    <property type="component" value="Unassembled WGS sequence"/>
</dbReference>
<dbReference type="SUPFAM" id="SSF57889">
    <property type="entry name" value="Cysteine-rich domain"/>
    <property type="match status" value="1"/>
</dbReference>
<dbReference type="InterPro" id="IPR046349">
    <property type="entry name" value="C1-like_sf"/>
</dbReference>
<sequence>MDSSIGLGKTSKSTPLSILGMLYFSCQKSLVGSLVSLNVSFFRLPSNGFAYGCTICDFYVDINCAFIPKEITHARHHLLSIVKPSEEQSVKSCKACKYGTYRNLVFYCPCDFYIHVECALLLSRVFMHKFDKHPLSLRYH</sequence>
<evidence type="ECO:0000256" key="1">
    <source>
        <dbReference type="ARBA" id="ARBA00022737"/>
    </source>
</evidence>
<feature type="non-terminal residue" evidence="3">
    <location>
        <position position="1"/>
    </location>
</feature>
<dbReference type="Pfam" id="PF03107">
    <property type="entry name" value="C1_2"/>
    <property type="match status" value="1"/>
</dbReference>
<comment type="caution">
    <text evidence="3">The sequence shown here is derived from an EMBL/GenBank/DDBJ whole genome shotgun (WGS) entry which is preliminary data.</text>
</comment>
<keyword evidence="1" id="KW-0677">Repeat</keyword>
<evidence type="ECO:0000313" key="3">
    <source>
        <dbReference type="EMBL" id="KAI7750190.1"/>
    </source>
</evidence>
<protein>
    <recommendedName>
        <fullName evidence="2">DC1 domain-containing protein</fullName>
    </recommendedName>
</protein>
<organism evidence="3 4">
    <name type="scientific">Ambrosia artemisiifolia</name>
    <name type="common">Common ragweed</name>
    <dbReference type="NCBI Taxonomy" id="4212"/>
    <lineage>
        <taxon>Eukaryota</taxon>
        <taxon>Viridiplantae</taxon>
        <taxon>Streptophyta</taxon>
        <taxon>Embryophyta</taxon>
        <taxon>Tracheophyta</taxon>
        <taxon>Spermatophyta</taxon>
        <taxon>Magnoliopsida</taxon>
        <taxon>eudicotyledons</taxon>
        <taxon>Gunneridae</taxon>
        <taxon>Pentapetalae</taxon>
        <taxon>asterids</taxon>
        <taxon>campanulids</taxon>
        <taxon>Asterales</taxon>
        <taxon>Asteraceae</taxon>
        <taxon>Asteroideae</taxon>
        <taxon>Heliantheae alliance</taxon>
        <taxon>Heliantheae</taxon>
        <taxon>Ambrosia</taxon>
    </lineage>
</organism>
<proteinExistence type="predicted"/>
<keyword evidence="4" id="KW-1185">Reference proteome</keyword>
<dbReference type="PANTHER" id="PTHR32410">
    <property type="entry name" value="CYSTEINE/HISTIDINE-RICH C1 DOMAIN FAMILY PROTEIN"/>
    <property type="match status" value="1"/>
</dbReference>
<gene>
    <name evidence="3" type="ORF">M8C21_026287</name>
</gene>
<reference evidence="3" key="1">
    <citation type="submission" date="2022-06" db="EMBL/GenBank/DDBJ databases">
        <title>Uncovering the hologenomic basis of an extraordinary plant invasion.</title>
        <authorList>
            <person name="Bieker V.C."/>
            <person name="Martin M.D."/>
            <person name="Gilbert T."/>
            <person name="Hodgins K."/>
            <person name="Battlay P."/>
            <person name="Petersen B."/>
            <person name="Wilson J."/>
        </authorList>
    </citation>
    <scope>NUCLEOTIDE SEQUENCE</scope>
    <source>
        <strain evidence="3">AA19_3_7</strain>
        <tissue evidence="3">Leaf</tissue>
    </source>
</reference>
<dbReference type="InterPro" id="IPR053192">
    <property type="entry name" value="Vacuole_Formation_Reg"/>
</dbReference>
<dbReference type="InterPro" id="IPR004146">
    <property type="entry name" value="DC1"/>
</dbReference>
<dbReference type="EMBL" id="JAMZMK010006189">
    <property type="protein sequence ID" value="KAI7750190.1"/>
    <property type="molecule type" value="Genomic_DNA"/>
</dbReference>